<keyword evidence="1" id="KW-1133">Transmembrane helix</keyword>
<reference evidence="2 3" key="1">
    <citation type="submission" date="2012-05" db="EMBL/GenBank/DDBJ databases">
        <authorList>
            <person name="Hilton J."/>
        </authorList>
    </citation>
    <scope>NUCLEOTIDE SEQUENCE [LARGE SCALE GENOMIC DNA]</scope>
    <source>
        <strain evidence="2 3">HH01</strain>
    </source>
</reference>
<dbReference type="AlphaFoldDB" id="M1WR05"/>
<dbReference type="STRING" id="1165094.RINTHH_5040"/>
<sequence>MEHGLLWFPLLAIFIWLFWQGGREYQKVEAYHLWAEKFDRAKYDILAVIGQKDNNITWGKPTHKGIANVQTFSLLDVKKVAILVGTKEINIDVDDIPINGNTISLKFFIIEPNNDIQIPFTEIPLAISWCKFLRNELQHIQS</sequence>
<keyword evidence="1" id="KW-0812">Transmembrane</keyword>
<proteinExistence type="predicted"/>
<keyword evidence="1" id="KW-0472">Membrane</keyword>
<dbReference type="OrthoDB" id="530035at2"/>
<organism evidence="2 3">
    <name type="scientific">Richelia intracellularis HH01</name>
    <dbReference type="NCBI Taxonomy" id="1165094"/>
    <lineage>
        <taxon>Bacteria</taxon>
        <taxon>Bacillati</taxon>
        <taxon>Cyanobacteriota</taxon>
        <taxon>Cyanophyceae</taxon>
        <taxon>Nostocales</taxon>
        <taxon>Nostocaceae</taxon>
        <taxon>Richelia</taxon>
    </lineage>
</organism>
<keyword evidence="3" id="KW-1185">Reference proteome</keyword>
<gene>
    <name evidence="2" type="ORF">RINTHH_5040</name>
</gene>
<evidence type="ECO:0000256" key="1">
    <source>
        <dbReference type="SAM" id="Phobius"/>
    </source>
</evidence>
<evidence type="ECO:0000313" key="2">
    <source>
        <dbReference type="EMBL" id="CCH66659.1"/>
    </source>
</evidence>
<evidence type="ECO:0000313" key="3">
    <source>
        <dbReference type="Proteomes" id="UP000053051"/>
    </source>
</evidence>
<feature type="transmembrane region" description="Helical" evidence="1">
    <location>
        <begin position="6"/>
        <end position="22"/>
    </location>
</feature>
<reference evidence="3" key="2">
    <citation type="submission" date="2016-01" db="EMBL/GenBank/DDBJ databases">
        <title>Diatom-associated endosymboitic cyanobacterium lacks core nitrogen metabolism enzymes.</title>
        <authorList>
            <person name="Hilton J.A."/>
            <person name="Foster R.A."/>
            <person name="Tripp H.J."/>
            <person name="Carter B.J."/>
            <person name="Zehr J.P."/>
            <person name="Villareal T.A."/>
        </authorList>
    </citation>
    <scope>NUCLEOTIDE SEQUENCE [LARGE SCALE GENOMIC DNA]</scope>
    <source>
        <strain evidence="3">HH01</strain>
    </source>
</reference>
<dbReference type="RefSeq" id="WP_008232391.1">
    <property type="nucleotide sequence ID" value="NZ_CAIY01000027.1"/>
</dbReference>
<name>M1WR05_9NOST</name>
<dbReference type="EMBL" id="CAIY01000027">
    <property type="protein sequence ID" value="CCH66659.1"/>
    <property type="molecule type" value="Genomic_DNA"/>
</dbReference>
<protein>
    <submittedName>
        <fullName evidence="2">Uncharacterized protein</fullName>
    </submittedName>
</protein>
<dbReference type="Proteomes" id="UP000053051">
    <property type="component" value="Unassembled WGS sequence"/>
</dbReference>
<accession>M1WR05</accession>
<comment type="caution">
    <text evidence="2">The sequence shown here is derived from an EMBL/GenBank/DDBJ whole genome shotgun (WGS) entry which is preliminary data.</text>
</comment>